<dbReference type="InterPro" id="IPR011989">
    <property type="entry name" value="ARM-like"/>
</dbReference>
<evidence type="ECO:0000259" key="8">
    <source>
        <dbReference type="Pfam" id="PF25574"/>
    </source>
</evidence>
<dbReference type="EMBL" id="JBANRG010000001">
    <property type="protein sequence ID" value="KAK7472335.1"/>
    <property type="molecule type" value="Genomic_DNA"/>
</dbReference>
<dbReference type="Pfam" id="PF13513">
    <property type="entry name" value="HEAT_EZ"/>
    <property type="match status" value="1"/>
</dbReference>
<dbReference type="Proteomes" id="UP001498398">
    <property type="component" value="Unassembled WGS sequence"/>
</dbReference>
<organism evidence="9 10">
    <name type="scientific">Marasmiellus scandens</name>
    <dbReference type="NCBI Taxonomy" id="2682957"/>
    <lineage>
        <taxon>Eukaryota</taxon>
        <taxon>Fungi</taxon>
        <taxon>Dikarya</taxon>
        <taxon>Basidiomycota</taxon>
        <taxon>Agaricomycotina</taxon>
        <taxon>Agaricomycetes</taxon>
        <taxon>Agaricomycetidae</taxon>
        <taxon>Agaricales</taxon>
        <taxon>Marasmiineae</taxon>
        <taxon>Omphalotaceae</taxon>
        <taxon>Marasmiellus</taxon>
    </lineage>
</organism>
<dbReference type="Pfam" id="PF25574">
    <property type="entry name" value="TPR_IMB1"/>
    <property type="match status" value="1"/>
</dbReference>
<evidence type="ECO:0000256" key="5">
    <source>
        <dbReference type="ARBA" id="ARBA00022927"/>
    </source>
</evidence>
<feature type="compositionally biased region" description="Basic and acidic residues" evidence="7">
    <location>
        <begin position="343"/>
        <end position="358"/>
    </location>
</feature>
<keyword evidence="10" id="KW-1185">Reference proteome</keyword>
<comment type="subcellular location">
    <subcellularLocation>
        <location evidence="1">Cytoplasm</location>
    </subcellularLocation>
</comment>
<keyword evidence="5" id="KW-0653">Protein transport</keyword>
<keyword evidence="3" id="KW-0963">Cytoplasm</keyword>
<name>A0ABR1K450_9AGAR</name>
<evidence type="ECO:0000256" key="3">
    <source>
        <dbReference type="ARBA" id="ARBA00022490"/>
    </source>
</evidence>
<feature type="domain" description="Importin subunit beta-1/Transportin-1-like TPR repeats" evidence="8">
    <location>
        <begin position="504"/>
        <end position="719"/>
    </location>
</feature>
<evidence type="ECO:0000256" key="4">
    <source>
        <dbReference type="ARBA" id="ARBA00022737"/>
    </source>
</evidence>
<gene>
    <name evidence="9" type="ORF">VKT23_000454</name>
</gene>
<dbReference type="InterPro" id="IPR058584">
    <property type="entry name" value="IMB1_TNPO1-like_TPR"/>
</dbReference>
<evidence type="ECO:0000313" key="9">
    <source>
        <dbReference type="EMBL" id="KAK7472335.1"/>
    </source>
</evidence>
<feature type="region of interest" description="Disordered" evidence="7">
    <location>
        <begin position="331"/>
        <end position="358"/>
    </location>
</feature>
<keyword evidence="2" id="KW-0813">Transport</keyword>
<proteinExistence type="predicted"/>
<dbReference type="InterPro" id="IPR016024">
    <property type="entry name" value="ARM-type_fold"/>
</dbReference>
<sequence length="919" mass="102958">MASWNPQPAGLQEILTTIHESTDMSVQVQRSITQKLNSFTRVPDYIAYLAHILFAMTQEEDRIRTIAGYLLKNNARLILTSSPEVAEYVKAAVLRAFDDASVMIRNAAGQDIVAFLGVLEPRNWPECLSQLVNMLDLTDLDKQEAAFNVLEKACEDYPRKLDVEISGTRPLDFMIPKFLSLAEHPSSKMRSHAIACLSYFVPVNCQSLFVHIDAFIACLFKRASDDDPSVRRHVCQALVLLLAARPEKLMPEMTNVAEYMLYSTKDTNENVALEACEFWLTFAEDAELAPYLQPLLGKVAPVLLDCMIYGEDDLLWLEGDAEDAAVPDKETDIKPRHYGSKSHGYEHEQNGELTEAPKNRIGSYGEETLDEDDDDDYLDDDEFVDEMSTEWNLRKCAAAALDVLAVRFSGDLLNVMLGPLKDKLWSNDWLQRESGILALGAMAEGCIEAIEPHLPTLVPYLINTLNDPKPLVRSITCWTLGRYASWTTQPISEEHKAQYFIPTMEGLLRMVLDNNKRVQEAGCSAFATLEEDAGPELAPYLDPVLRNLVLAFDKYQHKNMLILYDAVGTLADAVGRELSNPTYVEILMPPLTNRWAKLKDDDPDLIPLLECLASVTIAMGPSFLPYAAPVFERCSTIIHRALLQYQSFQQNPDLDEPDKSFLVVALDLLSGLTQGLGMALESLITQSSPNLLQLLTICLKHPQAPVRQSAYALVGDMAMGCFPILRPFMPGIMNELTLQLDPEPKVEFISASNNAAWSVGEVALRYGRDDPEFQQWVNPLISRLIPILLHPKAPRSLHENAAVSIGRIGLMHPALVAPHLPEFAQAWCQALYEIRDNEEKDSAFRGFCTMVQVNPAGIAKSLLWFCNSIVRWNNPSPELNEMFRTILQGFKQHDEQGWAAQVSTFPPVIQERLATRYGV</sequence>
<dbReference type="PROSITE" id="PS50077">
    <property type="entry name" value="HEAT_REPEAT"/>
    <property type="match status" value="1"/>
</dbReference>
<dbReference type="Gene3D" id="1.25.10.10">
    <property type="entry name" value="Leucine-rich Repeat Variant"/>
    <property type="match status" value="2"/>
</dbReference>
<evidence type="ECO:0000256" key="7">
    <source>
        <dbReference type="SAM" id="MobiDB-lite"/>
    </source>
</evidence>
<evidence type="ECO:0000256" key="1">
    <source>
        <dbReference type="ARBA" id="ARBA00004496"/>
    </source>
</evidence>
<comment type="caution">
    <text evidence="9">The sequence shown here is derived from an EMBL/GenBank/DDBJ whole genome shotgun (WGS) entry which is preliminary data.</text>
</comment>
<dbReference type="SUPFAM" id="SSF48371">
    <property type="entry name" value="ARM repeat"/>
    <property type="match status" value="1"/>
</dbReference>
<dbReference type="InterPro" id="IPR040122">
    <property type="entry name" value="Importin_beta"/>
</dbReference>
<feature type="repeat" description="HEAT" evidence="6">
    <location>
        <begin position="457"/>
        <end position="495"/>
    </location>
</feature>
<evidence type="ECO:0000313" key="10">
    <source>
        <dbReference type="Proteomes" id="UP001498398"/>
    </source>
</evidence>
<protein>
    <recommendedName>
        <fullName evidence="8">Importin subunit beta-1/Transportin-1-like TPR repeats domain-containing protein</fullName>
    </recommendedName>
</protein>
<keyword evidence="4" id="KW-0677">Repeat</keyword>
<reference evidence="9 10" key="1">
    <citation type="submission" date="2024-01" db="EMBL/GenBank/DDBJ databases">
        <title>A draft genome for the cacao thread blight pathogen Marasmiellus scandens.</title>
        <authorList>
            <person name="Baruah I.K."/>
            <person name="Leung J."/>
            <person name="Bukari Y."/>
            <person name="Amoako-Attah I."/>
            <person name="Meinhardt L.W."/>
            <person name="Bailey B.A."/>
            <person name="Cohen S.P."/>
        </authorList>
    </citation>
    <scope>NUCLEOTIDE SEQUENCE [LARGE SCALE GENOMIC DNA]</scope>
    <source>
        <strain evidence="9 10">GH-19</strain>
    </source>
</reference>
<dbReference type="InterPro" id="IPR021133">
    <property type="entry name" value="HEAT_type_2"/>
</dbReference>
<accession>A0ABR1K450</accession>
<evidence type="ECO:0000256" key="6">
    <source>
        <dbReference type="PROSITE-ProRule" id="PRU00103"/>
    </source>
</evidence>
<dbReference type="PANTHER" id="PTHR10527">
    <property type="entry name" value="IMPORTIN BETA"/>
    <property type="match status" value="1"/>
</dbReference>
<evidence type="ECO:0000256" key="2">
    <source>
        <dbReference type="ARBA" id="ARBA00022448"/>
    </source>
</evidence>